<reference evidence="2 3" key="1">
    <citation type="submission" date="2017-02" db="EMBL/GenBank/DDBJ databases">
        <authorList>
            <person name="Peterson S.W."/>
        </authorList>
    </citation>
    <scope>NUCLEOTIDE SEQUENCE [LARGE SCALE GENOMIC DNA]</scope>
    <source>
        <strain evidence="2 3">B Ar 00.02</strain>
    </source>
</reference>
<sequence length="107" mass="11816">MATEFDNQLIESVAVRRNRVTDALLYGENPTERRWKATTKQFLFSLVAAALITAICIGVSFVSNMLATRAAEKKQRQDQMQSSAILFLAPNQSAWPSPSPSPGRMGN</sequence>
<dbReference type="EMBL" id="FUHW01000048">
    <property type="protein sequence ID" value="SJM72128.1"/>
    <property type="molecule type" value="Genomic_DNA"/>
</dbReference>
<name>A0A1R4GVB8_9MICC</name>
<evidence type="ECO:0000256" key="1">
    <source>
        <dbReference type="SAM" id="Phobius"/>
    </source>
</evidence>
<feature type="transmembrane region" description="Helical" evidence="1">
    <location>
        <begin position="42"/>
        <end position="67"/>
    </location>
</feature>
<keyword evidence="1" id="KW-1133">Transmembrane helix</keyword>
<evidence type="ECO:0000313" key="2">
    <source>
        <dbReference type="EMBL" id="SJM72128.1"/>
    </source>
</evidence>
<organism evidence="2 3">
    <name type="scientific">Arthrobacter rhombi</name>
    <dbReference type="NCBI Taxonomy" id="71253"/>
    <lineage>
        <taxon>Bacteria</taxon>
        <taxon>Bacillati</taxon>
        <taxon>Actinomycetota</taxon>
        <taxon>Actinomycetes</taxon>
        <taxon>Micrococcales</taxon>
        <taxon>Micrococcaceae</taxon>
        <taxon>Arthrobacter</taxon>
    </lineage>
</organism>
<dbReference type="RefSeq" id="WP_087000850.1">
    <property type="nucleotide sequence ID" value="NZ_FUHW01000048.1"/>
</dbReference>
<accession>A0A1R4GVB8</accession>
<proteinExistence type="predicted"/>
<keyword evidence="1" id="KW-0812">Transmembrane</keyword>
<keyword evidence="3" id="KW-1185">Reference proteome</keyword>
<keyword evidence="1" id="KW-0472">Membrane</keyword>
<protein>
    <submittedName>
        <fullName evidence="2">Uncharacterized protein</fullName>
    </submittedName>
</protein>
<gene>
    <name evidence="2" type="ORF">FM101_14420</name>
</gene>
<dbReference type="AlphaFoldDB" id="A0A1R4GVB8"/>
<evidence type="ECO:0000313" key="3">
    <source>
        <dbReference type="Proteomes" id="UP000195913"/>
    </source>
</evidence>
<dbReference type="Proteomes" id="UP000195913">
    <property type="component" value="Unassembled WGS sequence"/>
</dbReference>